<evidence type="ECO:0000256" key="9">
    <source>
        <dbReference type="SAM" id="Phobius"/>
    </source>
</evidence>
<evidence type="ECO:0000313" key="13">
    <source>
        <dbReference type="Proteomes" id="UP000807785"/>
    </source>
</evidence>
<dbReference type="Pfam" id="PF00361">
    <property type="entry name" value="Proton_antipo_M"/>
    <property type="match status" value="1"/>
</dbReference>
<feature type="transmembrane region" description="Helical" evidence="9">
    <location>
        <begin position="303"/>
        <end position="322"/>
    </location>
</feature>
<gene>
    <name evidence="12" type="ORF">IPH26_14095</name>
</gene>
<keyword evidence="7 9" id="KW-0472">Membrane</keyword>
<evidence type="ECO:0000256" key="8">
    <source>
        <dbReference type="RuleBase" id="RU000320"/>
    </source>
</evidence>
<feature type="transmembrane region" description="Helical" evidence="9">
    <location>
        <begin position="274"/>
        <end position="296"/>
    </location>
</feature>
<dbReference type="NCBIfam" id="NF004499">
    <property type="entry name" value="PRK05846.1-3"/>
    <property type="match status" value="1"/>
</dbReference>
<dbReference type="NCBIfam" id="TIGR01972">
    <property type="entry name" value="NDH_I_M"/>
    <property type="match status" value="1"/>
</dbReference>
<dbReference type="InterPro" id="IPR003918">
    <property type="entry name" value="NADH_UbQ_OxRdtase"/>
</dbReference>
<evidence type="ECO:0000259" key="10">
    <source>
        <dbReference type="Pfam" id="PF00361"/>
    </source>
</evidence>
<evidence type="ECO:0000313" key="12">
    <source>
        <dbReference type="EMBL" id="MBK6974007.1"/>
    </source>
</evidence>
<dbReference type="GO" id="GO:0042773">
    <property type="term" value="P:ATP synthesis coupled electron transport"/>
    <property type="evidence" value="ECO:0007669"/>
    <property type="project" value="InterPro"/>
</dbReference>
<accession>A0A9D7E558</accession>
<evidence type="ECO:0000256" key="7">
    <source>
        <dbReference type="ARBA" id="ARBA00023136"/>
    </source>
</evidence>
<comment type="similarity">
    <text evidence="2">Belongs to the complex I subunit 4 family.</text>
</comment>
<dbReference type="EC" id="1.6.5.11" evidence="12"/>
<dbReference type="AlphaFoldDB" id="A0A9D7E558"/>
<feature type="transmembrane region" description="Helical" evidence="9">
    <location>
        <begin position="35"/>
        <end position="55"/>
    </location>
</feature>
<keyword evidence="3 8" id="KW-0812">Transmembrane</keyword>
<feature type="transmembrane region" description="Helical" evidence="9">
    <location>
        <begin position="334"/>
        <end position="352"/>
    </location>
</feature>
<evidence type="ECO:0000256" key="4">
    <source>
        <dbReference type="ARBA" id="ARBA00022967"/>
    </source>
</evidence>
<feature type="transmembrane region" description="Helical" evidence="9">
    <location>
        <begin position="406"/>
        <end position="427"/>
    </location>
</feature>
<dbReference type="GO" id="GO:0016020">
    <property type="term" value="C:membrane"/>
    <property type="evidence" value="ECO:0007669"/>
    <property type="project" value="UniProtKB-SubCell"/>
</dbReference>
<dbReference type="GO" id="GO:0003954">
    <property type="term" value="F:NADH dehydrogenase activity"/>
    <property type="evidence" value="ECO:0007669"/>
    <property type="project" value="TreeGrafter"/>
</dbReference>
<evidence type="ECO:0000256" key="3">
    <source>
        <dbReference type="ARBA" id="ARBA00022692"/>
    </source>
</evidence>
<dbReference type="Proteomes" id="UP000807785">
    <property type="component" value="Unassembled WGS sequence"/>
</dbReference>
<feature type="transmembrane region" description="Helical" evidence="9">
    <location>
        <begin position="136"/>
        <end position="156"/>
    </location>
</feature>
<feature type="transmembrane region" description="Helical" evidence="9">
    <location>
        <begin position="168"/>
        <end position="188"/>
    </location>
</feature>
<feature type="transmembrane region" description="Helical" evidence="9">
    <location>
        <begin position="6"/>
        <end position="23"/>
    </location>
</feature>
<name>A0A9D7E558_9PROT</name>
<evidence type="ECO:0000256" key="1">
    <source>
        <dbReference type="ARBA" id="ARBA00004127"/>
    </source>
</evidence>
<feature type="transmembrane region" description="Helical" evidence="9">
    <location>
        <begin position="373"/>
        <end position="394"/>
    </location>
</feature>
<keyword evidence="5 9" id="KW-1133">Transmembrane helix</keyword>
<dbReference type="Pfam" id="PF01059">
    <property type="entry name" value="Oxidored_q5_N"/>
    <property type="match status" value="1"/>
</dbReference>
<dbReference type="InterPro" id="IPR010227">
    <property type="entry name" value="NADH_Q_OxRdtase_chainM/4"/>
</dbReference>
<feature type="transmembrane region" description="Helical" evidence="9">
    <location>
        <begin position="246"/>
        <end position="268"/>
    </location>
</feature>
<reference evidence="13" key="1">
    <citation type="journal article" date="2021" name="Nat. Commun.">
        <title>Connecting structure to function with the recovery of over 1000 high-quality metagenome-assembled genomes from activated sludge using long-read sequencing.</title>
        <authorList>
            <person name="Singleton C.M."/>
            <person name="Petriglieri F."/>
            <person name="Kristensen J.M."/>
            <person name="Kirkegaard R.H."/>
            <person name="Michaelsen T.Y."/>
            <person name="Andersen M.H."/>
            <person name="Kondrotaite Z."/>
            <person name="Karst S.M."/>
            <person name="Dueholm M.S."/>
            <person name="Nielsen P.H."/>
            <person name="Albertsen M."/>
        </authorList>
    </citation>
    <scope>NUCLEOTIDE SEQUENCE [LARGE SCALE GENOMIC DNA]</scope>
</reference>
<dbReference type="GO" id="GO:0048039">
    <property type="term" value="F:ubiquinone binding"/>
    <property type="evidence" value="ECO:0007669"/>
    <property type="project" value="TreeGrafter"/>
</dbReference>
<dbReference type="GO" id="GO:0015990">
    <property type="term" value="P:electron transport coupled proton transport"/>
    <property type="evidence" value="ECO:0007669"/>
    <property type="project" value="TreeGrafter"/>
</dbReference>
<dbReference type="InterPro" id="IPR000260">
    <property type="entry name" value="NADH4_N"/>
</dbReference>
<keyword evidence="4" id="KW-1278">Translocase</keyword>
<evidence type="ECO:0000256" key="2">
    <source>
        <dbReference type="ARBA" id="ARBA00009025"/>
    </source>
</evidence>
<comment type="subcellular location">
    <subcellularLocation>
        <location evidence="1">Endomembrane system</location>
        <topology evidence="1">Multi-pass membrane protein</topology>
    </subcellularLocation>
    <subcellularLocation>
        <location evidence="8">Membrane</location>
        <topology evidence="8">Multi-pass membrane protein</topology>
    </subcellularLocation>
</comment>
<dbReference type="InterPro" id="IPR001750">
    <property type="entry name" value="ND/Mrp_TM"/>
</dbReference>
<feature type="transmembrane region" description="Helical" evidence="9">
    <location>
        <begin position="112"/>
        <end position="130"/>
    </location>
</feature>
<comment type="caution">
    <text evidence="12">The sequence shown here is derived from an EMBL/GenBank/DDBJ whole genome shotgun (WGS) entry which is preliminary data.</text>
</comment>
<dbReference type="GO" id="GO:0008137">
    <property type="term" value="F:NADH dehydrogenase (ubiquinone) activity"/>
    <property type="evidence" value="ECO:0007669"/>
    <property type="project" value="InterPro"/>
</dbReference>
<feature type="transmembrane region" description="Helical" evidence="9">
    <location>
        <begin position="208"/>
        <end position="226"/>
    </location>
</feature>
<protein>
    <submittedName>
        <fullName evidence="12">NADH-quinone oxidoreductase subunit M</fullName>
        <ecNumber evidence="12">1.6.5.11</ecNumber>
    </submittedName>
</protein>
<dbReference type="PANTHER" id="PTHR43507">
    <property type="entry name" value="NADH-UBIQUINONE OXIDOREDUCTASE CHAIN 4"/>
    <property type="match status" value="1"/>
</dbReference>
<organism evidence="12 13">
    <name type="scientific">Candidatus Methylophosphatis roskildensis</name>
    <dbReference type="NCBI Taxonomy" id="2899263"/>
    <lineage>
        <taxon>Bacteria</taxon>
        <taxon>Pseudomonadati</taxon>
        <taxon>Pseudomonadota</taxon>
        <taxon>Betaproteobacteria</taxon>
        <taxon>Nitrosomonadales</taxon>
        <taxon>Sterolibacteriaceae</taxon>
        <taxon>Candidatus Methylophosphatis</taxon>
    </lineage>
</organism>
<keyword evidence="12" id="KW-0560">Oxidoreductase</keyword>
<evidence type="ECO:0000256" key="6">
    <source>
        <dbReference type="ARBA" id="ARBA00023027"/>
    </source>
</evidence>
<evidence type="ECO:0000259" key="11">
    <source>
        <dbReference type="Pfam" id="PF01059"/>
    </source>
</evidence>
<dbReference type="NCBIfam" id="NF004501">
    <property type="entry name" value="PRK05846.1-5"/>
    <property type="match status" value="1"/>
</dbReference>
<feature type="domain" description="NADH:ubiquinone oxidoreductase chain 4 N-terminal" evidence="11">
    <location>
        <begin position="50"/>
        <end position="126"/>
    </location>
</feature>
<evidence type="ECO:0000256" key="5">
    <source>
        <dbReference type="ARBA" id="ARBA00022989"/>
    </source>
</evidence>
<dbReference type="EMBL" id="JADJEV010000004">
    <property type="protein sequence ID" value="MBK6974007.1"/>
    <property type="molecule type" value="Genomic_DNA"/>
</dbReference>
<dbReference type="PRINTS" id="PR01437">
    <property type="entry name" value="NUOXDRDTASE4"/>
</dbReference>
<feature type="transmembrane region" description="Helical" evidence="9">
    <location>
        <begin position="453"/>
        <end position="471"/>
    </location>
</feature>
<dbReference type="GO" id="GO:0012505">
    <property type="term" value="C:endomembrane system"/>
    <property type="evidence" value="ECO:0007669"/>
    <property type="project" value="UniProtKB-SubCell"/>
</dbReference>
<proteinExistence type="inferred from homology"/>
<sequence length="493" mass="53809">MTGTPLLSLAIWVPIVGGLLVLATGSDRNAPMARWLALVSAVLGLLVTIPLYQHFDTATSAMQFVELSPWIHRFNVNYHLGVDGISMWFVILNAFITVIVVIAGWEVIKEKVAQYMAAFLIMSGLMNGIFSALDGVLFYVFFEASLIPMYLIIGIWGGPNRVYAAFKFFLYTLLGSLLLLIAFLWLFLEAGGKFGILDWHELPIGMTAQTLIFWAFLISFAVKVPMWPVHTWLPDAHVEAPTGGSIVLAAIALKLGAYGFLRFSLPIVPDAAHAMAPIIIGLSLIAVIYIGFVALVQTDMKKLVAYSSVSHMGFVTLGFFIFNQLGIEGAIVQMISHGFVSAAMFACIGVMYDRMHSRQIADYGGVVNTMPKFAALFMLFAMANSGLPATSGFVGEFMVVLGAIQFNFWTGFAAATTLILGAAYTLWMYKRVVFGAIANSHVAELTDINGREFLFLALLAAGVMAMGLYPFPFTEVMHASVDNLLKHVAMSKL</sequence>
<feature type="domain" description="NADH:quinone oxidoreductase/Mrp antiporter transmembrane" evidence="10">
    <location>
        <begin position="134"/>
        <end position="416"/>
    </location>
</feature>
<dbReference type="PANTHER" id="PTHR43507:SF1">
    <property type="entry name" value="NADH-UBIQUINONE OXIDOREDUCTASE CHAIN 4"/>
    <property type="match status" value="1"/>
</dbReference>
<feature type="transmembrane region" description="Helical" evidence="9">
    <location>
        <begin position="85"/>
        <end position="105"/>
    </location>
</feature>
<keyword evidence="6" id="KW-0520">NAD</keyword>